<dbReference type="PRINTS" id="PR00344">
    <property type="entry name" value="BCTRLSENSOR"/>
</dbReference>
<dbReference type="InterPro" id="IPR029151">
    <property type="entry name" value="Sensor-like_sf"/>
</dbReference>
<keyword evidence="7 14" id="KW-0812">Transmembrane</keyword>
<dbReference type="InterPro" id="IPR005467">
    <property type="entry name" value="His_kinase_dom"/>
</dbReference>
<dbReference type="SUPFAM" id="SSF55874">
    <property type="entry name" value="ATPase domain of HSP90 chaperone/DNA topoisomerase II/histidine kinase"/>
    <property type="match status" value="1"/>
</dbReference>
<keyword evidence="6" id="KW-0808">Transferase</keyword>
<dbReference type="Pfam" id="PF14689">
    <property type="entry name" value="SPOB_a"/>
    <property type="match status" value="1"/>
</dbReference>
<evidence type="ECO:0000256" key="2">
    <source>
        <dbReference type="ARBA" id="ARBA00004651"/>
    </source>
</evidence>
<dbReference type="Gene3D" id="3.30.450.20">
    <property type="entry name" value="PAS domain"/>
    <property type="match status" value="2"/>
</dbReference>
<reference evidence="16" key="2">
    <citation type="submission" date="2020-09" db="EMBL/GenBank/DDBJ databases">
        <authorList>
            <person name="Sun Q."/>
            <person name="Ohkuma M."/>
        </authorList>
    </citation>
    <scope>NUCLEOTIDE SEQUENCE</scope>
    <source>
        <strain evidence="16">JCM 4834</strain>
    </source>
</reference>
<keyword evidence="10" id="KW-0067">ATP-binding</keyword>
<keyword evidence="5" id="KW-0597">Phosphoprotein</keyword>
<dbReference type="Pfam" id="PF00989">
    <property type="entry name" value="PAS"/>
    <property type="match status" value="1"/>
</dbReference>
<feature type="transmembrane region" description="Helical" evidence="14">
    <location>
        <begin position="47"/>
        <end position="68"/>
    </location>
</feature>
<sequence length="581" mass="62181">MVCPYRFRVSDAMIVRPRSHHVCVVSELKIEFIVVVTFRRHTLAGELLVLQLAIVVVVLLAVAGVSLAQSEATFNRVEGHRVTALAEQLAGMPLVSSQLVRPAPGETLAPLVQTTLTQSGVTSVTVADSTGRIVSSTNPSVIGTRLQLGPGVAQARGWSGELVLDGVPELVAQVPVLGSGQPVLGRHLGTVMIGEASPTVWQRLNGASSYLLAYLGIASGLGLTGSWLLARRTKRQTLGLEPREIAGLAEHREAMLYGIAEGVVALDPQLRLTLVNEVGRRLLDLPEHCVGRSLAELRIEGRLHDVLAGSPGDTAERRDEVVIRRNRVLVMNRMTVTKDGRRLGSVTTLRDRTELAQLEREIGSFRSSAELLRAQAHEFANQLHTISGLIQIGRHDEVVRYVRALSRHRQSLDTTLATRVRDLAVGALLMAKSSLAAERKVVLRVSEHTALDRLAPEDSVDVATVLGNLVDNAVDAAAAGDDGRDAWVEVELRQDASSVEIVVRDSGPGVAPELAQEVFSHGFTTKAAQQGERGIGLALTRLVCERRGGEVAVANTPDGAMFTARMSVGSTAGTVAEGASR</sequence>
<evidence type="ECO:0000256" key="9">
    <source>
        <dbReference type="ARBA" id="ARBA00022777"/>
    </source>
</evidence>
<dbReference type="GO" id="GO:0005524">
    <property type="term" value="F:ATP binding"/>
    <property type="evidence" value="ECO:0007669"/>
    <property type="project" value="UniProtKB-KW"/>
</dbReference>
<dbReference type="EMBL" id="BMVX01000001">
    <property type="protein sequence ID" value="GGZ46437.1"/>
    <property type="molecule type" value="Genomic_DNA"/>
</dbReference>
<evidence type="ECO:0000256" key="14">
    <source>
        <dbReference type="SAM" id="Phobius"/>
    </source>
</evidence>
<dbReference type="InterPro" id="IPR013767">
    <property type="entry name" value="PAS_fold"/>
</dbReference>
<dbReference type="Gene3D" id="3.30.565.10">
    <property type="entry name" value="Histidine kinase-like ATPase, C-terminal domain"/>
    <property type="match status" value="1"/>
</dbReference>
<dbReference type="SUPFAM" id="SSF55785">
    <property type="entry name" value="PYP-like sensor domain (PAS domain)"/>
    <property type="match status" value="1"/>
</dbReference>
<dbReference type="Proteomes" id="UP000634660">
    <property type="component" value="Unassembled WGS sequence"/>
</dbReference>
<name>A0A918UZ96_9ACTN</name>
<dbReference type="SUPFAM" id="SSF55890">
    <property type="entry name" value="Sporulation response regulatory protein Spo0B"/>
    <property type="match status" value="1"/>
</dbReference>
<dbReference type="InterPro" id="IPR036890">
    <property type="entry name" value="HATPase_C_sf"/>
</dbReference>
<dbReference type="InterPro" id="IPR033463">
    <property type="entry name" value="sCache_3"/>
</dbReference>
<dbReference type="PANTHER" id="PTHR43304">
    <property type="entry name" value="PHYTOCHROME-LIKE PROTEIN CPH1"/>
    <property type="match status" value="1"/>
</dbReference>
<proteinExistence type="predicted"/>
<keyword evidence="4" id="KW-1003">Cell membrane</keyword>
<evidence type="ECO:0000313" key="17">
    <source>
        <dbReference type="Proteomes" id="UP000634660"/>
    </source>
</evidence>
<dbReference type="Pfam" id="PF17203">
    <property type="entry name" value="sCache_3_2"/>
    <property type="match status" value="1"/>
</dbReference>
<comment type="subcellular location">
    <subcellularLocation>
        <location evidence="2">Cell membrane</location>
        <topology evidence="2">Multi-pass membrane protein</topology>
    </subcellularLocation>
</comment>
<dbReference type="InterPro" id="IPR016120">
    <property type="entry name" value="Sig_transdc_His_kin_SpoOB"/>
</dbReference>
<dbReference type="PROSITE" id="PS50109">
    <property type="entry name" value="HIS_KIN"/>
    <property type="match status" value="1"/>
</dbReference>
<evidence type="ECO:0000256" key="10">
    <source>
        <dbReference type="ARBA" id="ARBA00022840"/>
    </source>
</evidence>
<evidence type="ECO:0000256" key="6">
    <source>
        <dbReference type="ARBA" id="ARBA00022679"/>
    </source>
</evidence>
<dbReference type="SMART" id="SM00387">
    <property type="entry name" value="HATPase_c"/>
    <property type="match status" value="1"/>
</dbReference>
<dbReference type="GO" id="GO:0006355">
    <property type="term" value="P:regulation of DNA-templated transcription"/>
    <property type="evidence" value="ECO:0007669"/>
    <property type="project" value="InterPro"/>
</dbReference>
<dbReference type="SUPFAM" id="SSF103190">
    <property type="entry name" value="Sensory domain-like"/>
    <property type="match status" value="1"/>
</dbReference>
<evidence type="ECO:0000256" key="8">
    <source>
        <dbReference type="ARBA" id="ARBA00022741"/>
    </source>
</evidence>
<dbReference type="AlphaFoldDB" id="A0A918UZ96"/>
<keyword evidence="12" id="KW-0902">Two-component regulatory system</keyword>
<dbReference type="InterPro" id="IPR052162">
    <property type="entry name" value="Sensor_kinase/Photoreceptor"/>
</dbReference>
<dbReference type="GO" id="GO:0005886">
    <property type="term" value="C:plasma membrane"/>
    <property type="evidence" value="ECO:0007669"/>
    <property type="project" value="UniProtKB-SubCell"/>
</dbReference>
<evidence type="ECO:0000256" key="12">
    <source>
        <dbReference type="ARBA" id="ARBA00023012"/>
    </source>
</evidence>
<reference evidence="16" key="1">
    <citation type="journal article" date="2014" name="Int. J. Syst. Evol. Microbiol.">
        <title>Complete genome sequence of Corynebacterium casei LMG S-19264T (=DSM 44701T), isolated from a smear-ripened cheese.</title>
        <authorList>
            <consortium name="US DOE Joint Genome Institute (JGI-PGF)"/>
            <person name="Walter F."/>
            <person name="Albersmeier A."/>
            <person name="Kalinowski J."/>
            <person name="Ruckert C."/>
        </authorList>
    </citation>
    <scope>NUCLEOTIDE SEQUENCE</scope>
    <source>
        <strain evidence="16">JCM 4834</strain>
    </source>
</reference>
<keyword evidence="11 14" id="KW-1133">Transmembrane helix</keyword>
<organism evidence="16 17">
    <name type="scientific">Streptomyces subrutilus</name>
    <dbReference type="NCBI Taxonomy" id="36818"/>
    <lineage>
        <taxon>Bacteria</taxon>
        <taxon>Bacillati</taxon>
        <taxon>Actinomycetota</taxon>
        <taxon>Actinomycetes</taxon>
        <taxon>Kitasatosporales</taxon>
        <taxon>Streptomycetaceae</taxon>
        <taxon>Streptomyces</taxon>
    </lineage>
</organism>
<evidence type="ECO:0000256" key="5">
    <source>
        <dbReference type="ARBA" id="ARBA00022553"/>
    </source>
</evidence>
<dbReference type="EC" id="2.7.13.3" evidence="3"/>
<dbReference type="GO" id="GO:0000155">
    <property type="term" value="F:phosphorelay sensor kinase activity"/>
    <property type="evidence" value="ECO:0007669"/>
    <property type="project" value="InterPro"/>
</dbReference>
<evidence type="ECO:0000256" key="11">
    <source>
        <dbReference type="ARBA" id="ARBA00022989"/>
    </source>
</evidence>
<accession>A0A918UZ96</accession>
<evidence type="ECO:0000256" key="3">
    <source>
        <dbReference type="ARBA" id="ARBA00012438"/>
    </source>
</evidence>
<protein>
    <recommendedName>
        <fullName evidence="3">histidine kinase</fullName>
        <ecNumber evidence="3">2.7.13.3</ecNumber>
    </recommendedName>
</protein>
<evidence type="ECO:0000313" key="16">
    <source>
        <dbReference type="EMBL" id="GGZ46437.1"/>
    </source>
</evidence>
<comment type="catalytic activity">
    <reaction evidence="1">
        <text>ATP + protein L-histidine = ADP + protein N-phospho-L-histidine.</text>
        <dbReference type="EC" id="2.7.13.3"/>
    </reaction>
</comment>
<dbReference type="Pfam" id="PF02518">
    <property type="entry name" value="HATPase_c"/>
    <property type="match status" value="1"/>
</dbReference>
<keyword evidence="8" id="KW-0547">Nucleotide-binding</keyword>
<keyword evidence="9" id="KW-0418">Kinase</keyword>
<evidence type="ECO:0000256" key="7">
    <source>
        <dbReference type="ARBA" id="ARBA00022692"/>
    </source>
</evidence>
<evidence type="ECO:0000256" key="13">
    <source>
        <dbReference type="ARBA" id="ARBA00023136"/>
    </source>
</evidence>
<evidence type="ECO:0000259" key="15">
    <source>
        <dbReference type="PROSITE" id="PS50109"/>
    </source>
</evidence>
<dbReference type="Gene3D" id="1.10.287.130">
    <property type="match status" value="1"/>
</dbReference>
<dbReference type="InterPro" id="IPR035965">
    <property type="entry name" value="PAS-like_dom_sf"/>
</dbReference>
<keyword evidence="13 14" id="KW-0472">Membrane</keyword>
<evidence type="ECO:0000256" key="4">
    <source>
        <dbReference type="ARBA" id="ARBA00022475"/>
    </source>
</evidence>
<feature type="domain" description="Histidine kinase" evidence="15">
    <location>
        <begin position="374"/>
        <end position="570"/>
    </location>
</feature>
<dbReference type="InterPro" id="IPR003594">
    <property type="entry name" value="HATPase_dom"/>
</dbReference>
<evidence type="ECO:0000256" key="1">
    <source>
        <dbReference type="ARBA" id="ARBA00000085"/>
    </source>
</evidence>
<dbReference type="InterPro" id="IPR039506">
    <property type="entry name" value="SPOB_a"/>
</dbReference>
<dbReference type="InterPro" id="IPR004358">
    <property type="entry name" value="Sig_transdc_His_kin-like_C"/>
</dbReference>
<dbReference type="PANTHER" id="PTHR43304:SF1">
    <property type="entry name" value="PAC DOMAIN-CONTAINING PROTEIN"/>
    <property type="match status" value="1"/>
</dbReference>
<comment type="caution">
    <text evidence="16">The sequence shown here is derived from an EMBL/GenBank/DDBJ whole genome shotgun (WGS) entry which is preliminary data.</text>
</comment>
<gene>
    <name evidence="16" type="ORF">GCM10010371_01990</name>
</gene>